<organism evidence="2 3">
    <name type="scientific">Scytalidium lignicola</name>
    <name type="common">Hyphomycete</name>
    <dbReference type="NCBI Taxonomy" id="5539"/>
    <lineage>
        <taxon>Eukaryota</taxon>
        <taxon>Fungi</taxon>
        <taxon>Dikarya</taxon>
        <taxon>Ascomycota</taxon>
        <taxon>Pezizomycotina</taxon>
        <taxon>Leotiomycetes</taxon>
        <taxon>Leotiomycetes incertae sedis</taxon>
        <taxon>Scytalidium</taxon>
    </lineage>
</organism>
<feature type="non-terminal residue" evidence="2">
    <location>
        <position position="128"/>
    </location>
</feature>
<accession>A0A3E2HG28</accession>
<evidence type="ECO:0000313" key="3">
    <source>
        <dbReference type="Proteomes" id="UP000258309"/>
    </source>
</evidence>
<comment type="caution">
    <text evidence="2">The sequence shown here is derived from an EMBL/GenBank/DDBJ whole genome shotgun (WGS) entry which is preliminary data.</text>
</comment>
<dbReference type="AlphaFoldDB" id="A0A3E2HG28"/>
<feature type="non-terminal residue" evidence="2">
    <location>
        <position position="1"/>
    </location>
</feature>
<feature type="transmembrane region" description="Helical" evidence="1">
    <location>
        <begin position="27"/>
        <end position="52"/>
    </location>
</feature>
<keyword evidence="1" id="KW-0472">Membrane</keyword>
<proteinExistence type="predicted"/>
<keyword evidence="1" id="KW-1133">Transmembrane helix</keyword>
<dbReference type="Proteomes" id="UP000258309">
    <property type="component" value="Unassembled WGS sequence"/>
</dbReference>
<name>A0A3E2HG28_SCYLI</name>
<gene>
    <name evidence="2" type="ORF">B7463_g4198</name>
</gene>
<sequence length="128" mass="14829">MGGYQYSHITEDETEQSFKNTWMEYRIRLPIVLVVFLVQLLLFVTLVLIFALKQSAPELIGRNLRDVAGNYYPAAEVLKYRTLIFEYNSTFMTMEGVPSAKTDLAWSDMQERHDTQVFLPKALLSKDV</sequence>
<reference evidence="2 3" key="1">
    <citation type="submission" date="2018-05" db="EMBL/GenBank/DDBJ databases">
        <title>Draft genome sequence of Scytalidium lignicola DSM 105466, a ubiquitous saprotrophic fungus.</title>
        <authorList>
            <person name="Buettner E."/>
            <person name="Gebauer A.M."/>
            <person name="Hofrichter M."/>
            <person name="Liers C."/>
            <person name="Kellner H."/>
        </authorList>
    </citation>
    <scope>NUCLEOTIDE SEQUENCE [LARGE SCALE GENOMIC DNA]</scope>
    <source>
        <strain evidence="2 3">DSM 105466</strain>
    </source>
</reference>
<evidence type="ECO:0000256" key="1">
    <source>
        <dbReference type="SAM" id="Phobius"/>
    </source>
</evidence>
<keyword evidence="3" id="KW-1185">Reference proteome</keyword>
<protein>
    <submittedName>
        <fullName evidence="2">Uncharacterized protein</fullName>
    </submittedName>
</protein>
<keyword evidence="1" id="KW-0812">Transmembrane</keyword>
<evidence type="ECO:0000313" key="2">
    <source>
        <dbReference type="EMBL" id="RFU32103.1"/>
    </source>
</evidence>
<dbReference type="EMBL" id="NCSJ02000061">
    <property type="protein sequence ID" value="RFU32103.1"/>
    <property type="molecule type" value="Genomic_DNA"/>
</dbReference>